<dbReference type="EC" id="2.4.2.4" evidence="6"/>
<comment type="caution">
    <text evidence="6">The sequence shown here is derived from an EMBL/GenBank/DDBJ whole genome shotgun (WGS) entry which is preliminary data.</text>
</comment>
<protein>
    <submittedName>
        <fullName evidence="6">Thymidine phosphorylase</fullName>
        <ecNumber evidence="6">2.4.2.4</ecNumber>
    </submittedName>
</protein>
<dbReference type="SUPFAM" id="SSF47648">
    <property type="entry name" value="Nucleoside phosphorylase/phosphoribosyltransferase N-terminal domain"/>
    <property type="match status" value="1"/>
</dbReference>
<dbReference type="GO" id="GO:0004645">
    <property type="term" value="F:1,4-alpha-oligoglucan phosphorylase activity"/>
    <property type="evidence" value="ECO:0007669"/>
    <property type="project" value="InterPro"/>
</dbReference>
<dbReference type="Gene3D" id="1.20.970.10">
    <property type="entry name" value="Transferase, Pyrimidine Nucleoside Phosphorylase, Chain C"/>
    <property type="match status" value="1"/>
</dbReference>
<dbReference type="InterPro" id="IPR000312">
    <property type="entry name" value="Glycosyl_Trfase_fam3"/>
</dbReference>
<dbReference type="Gene3D" id="3.90.1170.30">
    <property type="entry name" value="Pyrimidine nucleoside phosphorylase-like, C-terminal domain"/>
    <property type="match status" value="1"/>
</dbReference>
<dbReference type="FunFam" id="3.40.1030.10:FF:000003">
    <property type="entry name" value="Pyrimidine-nucleoside phosphorylase"/>
    <property type="match status" value="1"/>
</dbReference>
<evidence type="ECO:0000256" key="4">
    <source>
        <dbReference type="ARBA" id="ARBA00022679"/>
    </source>
</evidence>
<dbReference type="GO" id="GO:0005829">
    <property type="term" value="C:cytosol"/>
    <property type="evidence" value="ECO:0007669"/>
    <property type="project" value="TreeGrafter"/>
</dbReference>
<dbReference type="InterPro" id="IPR036320">
    <property type="entry name" value="Glycosyl_Trfase_fam3_N_dom_sf"/>
</dbReference>
<dbReference type="InterPro" id="IPR035902">
    <property type="entry name" value="Nuc_phospho_transferase"/>
</dbReference>
<dbReference type="Pfam" id="PF02885">
    <property type="entry name" value="Glycos_trans_3N"/>
    <property type="match status" value="1"/>
</dbReference>
<accession>A0A7C1JSW0</accession>
<dbReference type="InterPro" id="IPR000053">
    <property type="entry name" value="Thymidine/pyrmidine_PPase"/>
</dbReference>
<gene>
    <name evidence="6" type="ORF">ENQ20_08525</name>
</gene>
<dbReference type="Pfam" id="PF00591">
    <property type="entry name" value="Glycos_transf_3"/>
    <property type="match status" value="1"/>
</dbReference>
<evidence type="ECO:0000313" key="6">
    <source>
        <dbReference type="EMBL" id="HDX31527.1"/>
    </source>
</evidence>
<dbReference type="NCBIfam" id="NF004490">
    <property type="entry name" value="PRK05820.1"/>
    <property type="match status" value="1"/>
</dbReference>
<organism evidence="6">
    <name type="scientific">Caldilinea aerophila</name>
    <dbReference type="NCBI Taxonomy" id="133453"/>
    <lineage>
        <taxon>Bacteria</taxon>
        <taxon>Bacillati</taxon>
        <taxon>Chloroflexota</taxon>
        <taxon>Caldilineae</taxon>
        <taxon>Caldilineales</taxon>
        <taxon>Caldilineaceae</taxon>
        <taxon>Caldilinea</taxon>
    </lineage>
</organism>
<comment type="subunit">
    <text evidence="2">Homodimer.</text>
</comment>
<dbReference type="InterPro" id="IPR036566">
    <property type="entry name" value="PYNP-like_C_sf"/>
</dbReference>
<evidence type="ECO:0000256" key="1">
    <source>
        <dbReference type="ARBA" id="ARBA00006915"/>
    </source>
</evidence>
<dbReference type="PANTHER" id="PTHR10515">
    <property type="entry name" value="THYMIDINE PHOSPHORYLASE"/>
    <property type="match status" value="1"/>
</dbReference>
<dbReference type="InterPro" id="IPR017459">
    <property type="entry name" value="Glycosyl_Trfase_fam3_N_dom"/>
</dbReference>
<evidence type="ECO:0000259" key="5">
    <source>
        <dbReference type="SMART" id="SM00941"/>
    </source>
</evidence>
<dbReference type="InterPro" id="IPR013102">
    <property type="entry name" value="PYNP_C"/>
</dbReference>
<comment type="similarity">
    <text evidence="1">Belongs to the thymidine/pyrimidine-nucleoside phosphorylase family.</text>
</comment>
<dbReference type="AlphaFoldDB" id="A0A7C1JSW0"/>
<evidence type="ECO:0000256" key="2">
    <source>
        <dbReference type="ARBA" id="ARBA00011738"/>
    </source>
</evidence>
<dbReference type="InterPro" id="IPR018090">
    <property type="entry name" value="Pyrmidine_PPas_bac/euk"/>
</dbReference>
<proteinExistence type="inferred from homology"/>
<dbReference type="SUPFAM" id="SSF52418">
    <property type="entry name" value="Nucleoside phosphorylase/phosphoribosyltransferase catalytic domain"/>
    <property type="match status" value="1"/>
</dbReference>
<reference evidence="6" key="1">
    <citation type="journal article" date="2020" name="mSystems">
        <title>Genome- and Community-Level Interaction Insights into Carbon Utilization and Element Cycling Functions of Hydrothermarchaeota in Hydrothermal Sediment.</title>
        <authorList>
            <person name="Zhou Z."/>
            <person name="Liu Y."/>
            <person name="Xu W."/>
            <person name="Pan J."/>
            <person name="Luo Z.H."/>
            <person name="Li M."/>
        </authorList>
    </citation>
    <scope>NUCLEOTIDE SEQUENCE [LARGE SCALE GENOMIC DNA]</scope>
    <source>
        <strain evidence="6">SpSt-289</strain>
    </source>
</reference>
<dbReference type="Gene3D" id="3.40.1030.10">
    <property type="entry name" value="Nucleoside phosphorylase/phosphoribosyltransferase catalytic domain"/>
    <property type="match status" value="1"/>
</dbReference>
<sequence>MNPVDIIVKKRDGGELSTEEISFFIEGVVRGTIPDYQTAAWLMAIYFRGMTDRETTDLTLAMAASGEQLDLHDILPGAVIVDKHSSGGVGDKTTLAVAPIAAACGLPVGKMSGRGLSFSGGTIDKLESIRGWTAELSQEHFRRQLRTVGLVIAAQTANLAPADKILYALRDVTGTVPSLPLIAASIMSKKLAAGADAIVLDVKCGRGAFMETLDDARALAQRMVAIGRLAGRKVTALITQMEQPLGLAVGNALEVKEAIATLHNAGPADFHELVETVAGEMLLIAGAAEDMSQARAAVRKVIADGSAFEKFRAFVAAQGGDTSLVDHPERLPTAPIQLCVPAPTSGYVYAIDAREVGLVTVDLGGGRHKKGDPIDPAVGVVLSAKVGTRVESGETLCTVHAASEQSAQEAAKRLQAAYTLVDAPVRPLAIVLDRVA</sequence>
<keyword evidence="4 6" id="KW-0808">Transferase</keyword>
<dbReference type="GO" id="GO:0009032">
    <property type="term" value="F:thymidine phosphorylase activity"/>
    <property type="evidence" value="ECO:0007669"/>
    <property type="project" value="UniProtKB-EC"/>
</dbReference>
<keyword evidence="3 6" id="KW-0328">Glycosyltransferase</keyword>
<dbReference type="SUPFAM" id="SSF54680">
    <property type="entry name" value="Pyrimidine nucleoside phosphorylase C-terminal domain"/>
    <property type="match status" value="1"/>
</dbReference>
<dbReference type="GO" id="GO:0006206">
    <property type="term" value="P:pyrimidine nucleobase metabolic process"/>
    <property type="evidence" value="ECO:0007669"/>
    <property type="project" value="InterPro"/>
</dbReference>
<name>A0A7C1JSW0_9CHLR</name>
<dbReference type="NCBIfam" id="TIGR02644">
    <property type="entry name" value="Y_phosphoryl"/>
    <property type="match status" value="1"/>
</dbReference>
<dbReference type="PIRSF" id="PIRSF000478">
    <property type="entry name" value="TP_PyNP"/>
    <property type="match status" value="1"/>
</dbReference>
<dbReference type="PANTHER" id="PTHR10515:SF0">
    <property type="entry name" value="THYMIDINE PHOSPHORYLASE"/>
    <property type="match status" value="1"/>
</dbReference>
<dbReference type="EMBL" id="DSMG01000084">
    <property type="protein sequence ID" value="HDX31527.1"/>
    <property type="molecule type" value="Genomic_DNA"/>
</dbReference>
<dbReference type="SMART" id="SM00941">
    <property type="entry name" value="PYNP_C"/>
    <property type="match status" value="1"/>
</dbReference>
<dbReference type="Pfam" id="PF07831">
    <property type="entry name" value="PYNP_C"/>
    <property type="match status" value="1"/>
</dbReference>
<dbReference type="GO" id="GO:0006213">
    <property type="term" value="P:pyrimidine nucleoside metabolic process"/>
    <property type="evidence" value="ECO:0007669"/>
    <property type="project" value="InterPro"/>
</dbReference>
<evidence type="ECO:0000256" key="3">
    <source>
        <dbReference type="ARBA" id="ARBA00022676"/>
    </source>
</evidence>
<feature type="domain" description="Pyrimidine nucleoside phosphorylase C-terminal" evidence="5">
    <location>
        <begin position="347"/>
        <end position="421"/>
    </location>
</feature>